<dbReference type="RefSeq" id="WP_197534279.1">
    <property type="nucleotide sequence ID" value="NZ_CP036276.1"/>
</dbReference>
<dbReference type="KEGG" id="sdyn:Mal52_36860"/>
<protein>
    <submittedName>
        <fullName evidence="2">Uncharacterized protein</fullName>
    </submittedName>
</protein>
<sequence>MNGIWGIIKLSMVCGTFVTLAILVLLAIPQSQFRDVVAAIAKSVLQGIGAGVSEAKGAKEGKQQSGQ</sequence>
<proteinExistence type="predicted"/>
<organism evidence="2 3">
    <name type="scientific">Symmachiella dynata</name>
    <dbReference type="NCBI Taxonomy" id="2527995"/>
    <lineage>
        <taxon>Bacteria</taxon>
        <taxon>Pseudomonadati</taxon>
        <taxon>Planctomycetota</taxon>
        <taxon>Planctomycetia</taxon>
        <taxon>Planctomycetales</taxon>
        <taxon>Planctomycetaceae</taxon>
        <taxon>Symmachiella</taxon>
    </lineage>
</organism>
<name>A0A517ZS26_9PLAN</name>
<keyword evidence="1" id="KW-0472">Membrane</keyword>
<accession>A0A517ZS26</accession>
<keyword evidence="3" id="KW-1185">Reference proteome</keyword>
<evidence type="ECO:0000256" key="1">
    <source>
        <dbReference type="SAM" id="Phobius"/>
    </source>
</evidence>
<dbReference type="Proteomes" id="UP000319383">
    <property type="component" value="Chromosome"/>
</dbReference>
<keyword evidence="1" id="KW-0812">Transmembrane</keyword>
<dbReference type="AlphaFoldDB" id="A0A517ZS26"/>
<gene>
    <name evidence="2" type="ORF">Mal52_36860</name>
</gene>
<reference evidence="2 3" key="1">
    <citation type="submission" date="2019-02" db="EMBL/GenBank/DDBJ databases">
        <title>Deep-cultivation of Planctomycetes and their phenomic and genomic characterization uncovers novel biology.</title>
        <authorList>
            <person name="Wiegand S."/>
            <person name="Jogler M."/>
            <person name="Boedeker C."/>
            <person name="Pinto D."/>
            <person name="Vollmers J."/>
            <person name="Rivas-Marin E."/>
            <person name="Kohn T."/>
            <person name="Peeters S.H."/>
            <person name="Heuer A."/>
            <person name="Rast P."/>
            <person name="Oberbeckmann S."/>
            <person name="Bunk B."/>
            <person name="Jeske O."/>
            <person name="Meyerdierks A."/>
            <person name="Storesund J.E."/>
            <person name="Kallscheuer N."/>
            <person name="Luecker S."/>
            <person name="Lage O.M."/>
            <person name="Pohl T."/>
            <person name="Merkel B.J."/>
            <person name="Hornburger P."/>
            <person name="Mueller R.-W."/>
            <person name="Bruemmer F."/>
            <person name="Labrenz M."/>
            <person name="Spormann A.M."/>
            <person name="Op den Camp H."/>
            <person name="Overmann J."/>
            <person name="Amann R."/>
            <person name="Jetten M.S.M."/>
            <person name="Mascher T."/>
            <person name="Medema M.H."/>
            <person name="Devos D.P."/>
            <person name="Kaster A.-K."/>
            <person name="Ovreas L."/>
            <person name="Rohde M."/>
            <person name="Galperin M.Y."/>
            <person name="Jogler C."/>
        </authorList>
    </citation>
    <scope>NUCLEOTIDE SEQUENCE [LARGE SCALE GENOMIC DNA]</scope>
    <source>
        <strain evidence="2 3">Mal52</strain>
    </source>
</reference>
<evidence type="ECO:0000313" key="2">
    <source>
        <dbReference type="EMBL" id="QDU45195.1"/>
    </source>
</evidence>
<keyword evidence="1" id="KW-1133">Transmembrane helix</keyword>
<dbReference type="EMBL" id="CP036276">
    <property type="protein sequence ID" value="QDU45195.1"/>
    <property type="molecule type" value="Genomic_DNA"/>
</dbReference>
<evidence type="ECO:0000313" key="3">
    <source>
        <dbReference type="Proteomes" id="UP000319383"/>
    </source>
</evidence>
<feature type="transmembrane region" description="Helical" evidence="1">
    <location>
        <begin position="6"/>
        <end position="28"/>
    </location>
</feature>